<dbReference type="InterPro" id="IPR007016">
    <property type="entry name" value="O-antigen_ligase-rel_domated"/>
</dbReference>
<feature type="transmembrane region" description="Helical" evidence="5">
    <location>
        <begin position="772"/>
        <end position="792"/>
    </location>
</feature>
<feature type="transmembrane region" description="Helical" evidence="5">
    <location>
        <begin position="496"/>
        <end position="514"/>
    </location>
</feature>
<evidence type="ECO:0000256" key="1">
    <source>
        <dbReference type="ARBA" id="ARBA00004141"/>
    </source>
</evidence>
<dbReference type="Pfam" id="PF04932">
    <property type="entry name" value="Wzy_C"/>
    <property type="match status" value="1"/>
</dbReference>
<feature type="domain" description="O-antigen ligase-related" evidence="6">
    <location>
        <begin position="228"/>
        <end position="445"/>
    </location>
</feature>
<feature type="transmembrane region" description="Helical" evidence="5">
    <location>
        <begin position="112"/>
        <end position="130"/>
    </location>
</feature>
<feature type="transmembrane region" description="Helical" evidence="5">
    <location>
        <begin position="700"/>
        <end position="721"/>
    </location>
</feature>
<feature type="transmembrane region" description="Helical" evidence="5">
    <location>
        <begin position="733"/>
        <end position="766"/>
    </location>
</feature>
<dbReference type="EMBL" id="MFJL01000014">
    <property type="protein sequence ID" value="OGG16280.1"/>
    <property type="molecule type" value="Genomic_DNA"/>
</dbReference>
<feature type="transmembrane region" description="Helical" evidence="5">
    <location>
        <begin position="857"/>
        <end position="876"/>
    </location>
</feature>
<feature type="transmembrane region" description="Helical" evidence="5">
    <location>
        <begin position="674"/>
        <end position="694"/>
    </location>
</feature>
<feature type="transmembrane region" description="Helical" evidence="5">
    <location>
        <begin position="437"/>
        <end position="456"/>
    </location>
</feature>
<dbReference type="STRING" id="1798382.A3D77_02365"/>
<feature type="transmembrane region" description="Helical" evidence="5">
    <location>
        <begin position="77"/>
        <end position="100"/>
    </location>
</feature>
<keyword evidence="4 5" id="KW-0472">Membrane</keyword>
<evidence type="ECO:0000259" key="6">
    <source>
        <dbReference type="Pfam" id="PF04932"/>
    </source>
</evidence>
<proteinExistence type="predicted"/>
<protein>
    <recommendedName>
        <fullName evidence="6">O-antigen ligase-related domain-containing protein</fullName>
    </recommendedName>
</protein>
<organism evidence="7 8">
    <name type="scientific">Candidatus Gottesmanbacteria bacterium RIFCSPHIGHO2_02_FULL_39_11</name>
    <dbReference type="NCBI Taxonomy" id="1798382"/>
    <lineage>
        <taxon>Bacteria</taxon>
        <taxon>Candidatus Gottesmaniibacteriota</taxon>
    </lineage>
</organism>
<feature type="transmembrane region" description="Helical" evidence="5">
    <location>
        <begin position="468"/>
        <end position="490"/>
    </location>
</feature>
<feature type="transmembrane region" description="Helical" evidence="5">
    <location>
        <begin position="48"/>
        <end position="65"/>
    </location>
</feature>
<dbReference type="InterPro" id="IPR051533">
    <property type="entry name" value="WaaL-like"/>
</dbReference>
<feature type="transmembrane region" description="Helical" evidence="5">
    <location>
        <begin position="220"/>
        <end position="236"/>
    </location>
</feature>
<comment type="subcellular location">
    <subcellularLocation>
        <location evidence="1">Membrane</location>
        <topology evidence="1">Multi-pass membrane protein</topology>
    </subcellularLocation>
</comment>
<sequence>MIKLLKWLDSHLLFAFSAFLIAFIPLMPKLPLLDALPGYIVRVRIEDFIVSFAILLWLFYLIRGKTKLSDYPLFKPILIYLTFGFLTMITAVFVIQTVPLQTLHIGKMVLHYLRRIEYFSLFFILFSSIRNLKQVKILIGILLATVVCVAVYGFGQKYLYWPAFSTMNREFSKGWVLYLTEHARVLSTFGGHYDLAAFIMMVLILLWSLFFAVKRWYLRAGVFVIIGAAFWTLILTASRISFLAYLGGLTFMFFIWAYRKGIAWSVARWIGVITLSIVLMLSFGDLSERFTKLLKLDERLGNIKSLFMSPLAQRPTQNALFLENNSDIISQITSKSDMPPSLRRPSDVYEDVPLLIPTATDSSVLTPTNRTYSNTAFRYDLSTAIRLDALWPMAIAGFKRDPLLGSGYATLNKQNVTDFTDAESTDNDYLRTLGETGILGFVAFYGTVIVAMYLVWRNLKVAQDPIFFSLFAGFIGLSMGLFANAVYIDVFVSSKVAFTFWAISGIILSALMILKKDHKGPVDKPSIPDLSEFFIGTRVRILHFIKGDLFILLVILGLAFFVRLYKITSPIADWHSWRQADTSSVTRSFVRNGINLLYPTYHDLSNVASGKDNPNGYRMVEFPLYNFFSTVTDKIFVGYTIEISGRLTSIFASLLSIIFLFLIARRFLGRRESVLTAIFFAVIPYNIFFSRVILPEPLLASLSVGMIYFFDTFAIHLALFSKGKREKRIILKLILTGILALLFASGAALIKPISLFLYPVVIYVFIRRLKLSFSTLLAIGIALFATLIPLLLWRKWVANFPEGVPAYTWLLNGDGIRFKGAWFYWIFADRIGRLILGYWGVVFVSLGLLFKKPKEGWVFHIWGLGALLYLVVIATGNVRHDYYQIFIVPILCIFAAKGVVFLLDHAGKIFNRVFVYPFVLICFIFMLMFGWYFIKDYYNINHPEIIEAGLAVEKYTPDKALVVAPYNGDTAFLYQTHRWGWPVLTEPIDSLVKKGADYYVSLNYDDVTQQLMREALNKESTKGYKIIQELPNYILIQLVPDKDLPQR</sequence>
<feature type="transmembrane region" description="Helical" evidence="5">
    <location>
        <begin position="547"/>
        <end position="565"/>
    </location>
</feature>
<evidence type="ECO:0000313" key="8">
    <source>
        <dbReference type="Proteomes" id="UP000176923"/>
    </source>
</evidence>
<comment type="caution">
    <text evidence="7">The sequence shown here is derived from an EMBL/GenBank/DDBJ whole genome shotgun (WGS) entry which is preliminary data.</text>
</comment>
<reference evidence="7 8" key="1">
    <citation type="journal article" date="2016" name="Nat. Commun.">
        <title>Thousands of microbial genomes shed light on interconnected biogeochemical processes in an aquifer system.</title>
        <authorList>
            <person name="Anantharaman K."/>
            <person name="Brown C.T."/>
            <person name="Hug L.A."/>
            <person name="Sharon I."/>
            <person name="Castelle C.J."/>
            <person name="Probst A.J."/>
            <person name="Thomas B.C."/>
            <person name="Singh A."/>
            <person name="Wilkins M.J."/>
            <person name="Karaoz U."/>
            <person name="Brodie E.L."/>
            <person name="Williams K.H."/>
            <person name="Hubbard S.S."/>
            <person name="Banfield J.F."/>
        </authorList>
    </citation>
    <scope>NUCLEOTIDE SEQUENCE [LARGE SCALE GENOMIC DNA]</scope>
</reference>
<feature type="transmembrane region" description="Helical" evidence="5">
    <location>
        <begin position="242"/>
        <end position="259"/>
    </location>
</feature>
<dbReference type="PANTHER" id="PTHR37422">
    <property type="entry name" value="TEICHURONIC ACID BIOSYNTHESIS PROTEIN TUAE"/>
    <property type="match status" value="1"/>
</dbReference>
<feature type="transmembrane region" description="Helical" evidence="5">
    <location>
        <begin position="195"/>
        <end position="213"/>
    </location>
</feature>
<dbReference type="PANTHER" id="PTHR37422:SF13">
    <property type="entry name" value="LIPOPOLYSACCHARIDE BIOSYNTHESIS PROTEIN PA4999-RELATED"/>
    <property type="match status" value="1"/>
</dbReference>
<feature type="transmembrane region" description="Helical" evidence="5">
    <location>
        <begin position="266"/>
        <end position="284"/>
    </location>
</feature>
<feature type="transmembrane region" description="Helical" evidence="5">
    <location>
        <begin position="12"/>
        <end position="28"/>
    </location>
</feature>
<feature type="transmembrane region" description="Helical" evidence="5">
    <location>
        <begin position="915"/>
        <end position="934"/>
    </location>
</feature>
<feature type="transmembrane region" description="Helical" evidence="5">
    <location>
        <begin position="831"/>
        <end position="850"/>
    </location>
</feature>
<evidence type="ECO:0000313" key="7">
    <source>
        <dbReference type="EMBL" id="OGG16280.1"/>
    </source>
</evidence>
<dbReference type="AlphaFoldDB" id="A0A1F5ZUZ8"/>
<gene>
    <name evidence="7" type="ORF">A3D77_02365</name>
</gene>
<name>A0A1F5ZUZ8_9BACT</name>
<feature type="transmembrane region" description="Helical" evidence="5">
    <location>
        <begin position="643"/>
        <end position="662"/>
    </location>
</feature>
<accession>A0A1F5ZUZ8</accession>
<keyword evidence="2 5" id="KW-0812">Transmembrane</keyword>
<keyword evidence="3 5" id="KW-1133">Transmembrane helix</keyword>
<evidence type="ECO:0000256" key="3">
    <source>
        <dbReference type="ARBA" id="ARBA00022989"/>
    </source>
</evidence>
<feature type="transmembrane region" description="Helical" evidence="5">
    <location>
        <begin position="137"/>
        <end position="155"/>
    </location>
</feature>
<evidence type="ECO:0000256" key="2">
    <source>
        <dbReference type="ARBA" id="ARBA00022692"/>
    </source>
</evidence>
<feature type="transmembrane region" description="Helical" evidence="5">
    <location>
        <begin position="882"/>
        <end position="903"/>
    </location>
</feature>
<evidence type="ECO:0000256" key="5">
    <source>
        <dbReference type="SAM" id="Phobius"/>
    </source>
</evidence>
<dbReference type="Proteomes" id="UP000176923">
    <property type="component" value="Unassembled WGS sequence"/>
</dbReference>
<dbReference type="GO" id="GO:0016020">
    <property type="term" value="C:membrane"/>
    <property type="evidence" value="ECO:0007669"/>
    <property type="project" value="UniProtKB-SubCell"/>
</dbReference>
<evidence type="ECO:0000256" key="4">
    <source>
        <dbReference type="ARBA" id="ARBA00023136"/>
    </source>
</evidence>